<organism evidence="8 9">
    <name type="scientific">Stichopus japonicus</name>
    <name type="common">Sea cucumber</name>
    <dbReference type="NCBI Taxonomy" id="307972"/>
    <lineage>
        <taxon>Eukaryota</taxon>
        <taxon>Metazoa</taxon>
        <taxon>Echinodermata</taxon>
        <taxon>Eleutherozoa</taxon>
        <taxon>Echinozoa</taxon>
        <taxon>Holothuroidea</taxon>
        <taxon>Aspidochirotacea</taxon>
        <taxon>Aspidochirotida</taxon>
        <taxon>Stichopodidae</taxon>
        <taxon>Apostichopus</taxon>
    </lineage>
</organism>
<gene>
    <name evidence="8" type="ORF">BSL78_12587</name>
</gene>
<evidence type="ECO:0000256" key="7">
    <source>
        <dbReference type="PROSITE-ProRule" id="PRU00339"/>
    </source>
</evidence>
<accession>A0A2G8KR93</accession>
<dbReference type="PANTHER" id="PTHR13143">
    <property type="entry name" value="TETRATRICOPEPTIDE REPEAT PROTEIN 19"/>
    <property type="match status" value="1"/>
</dbReference>
<dbReference type="Proteomes" id="UP000230750">
    <property type="component" value="Unassembled WGS sequence"/>
</dbReference>
<dbReference type="OrthoDB" id="10060199at2759"/>
<evidence type="ECO:0000256" key="1">
    <source>
        <dbReference type="ARBA" id="ARBA00004173"/>
    </source>
</evidence>
<dbReference type="InterPro" id="IPR040395">
    <property type="entry name" value="TTC19"/>
</dbReference>
<dbReference type="PROSITE" id="PS50005">
    <property type="entry name" value="TPR"/>
    <property type="match status" value="2"/>
</dbReference>
<evidence type="ECO:0000313" key="8">
    <source>
        <dbReference type="EMBL" id="PIK50523.1"/>
    </source>
</evidence>
<dbReference type="Pfam" id="PF13424">
    <property type="entry name" value="TPR_12"/>
    <property type="match status" value="1"/>
</dbReference>
<evidence type="ECO:0000313" key="9">
    <source>
        <dbReference type="Proteomes" id="UP000230750"/>
    </source>
</evidence>
<feature type="repeat" description="TPR" evidence="7">
    <location>
        <begin position="178"/>
        <end position="211"/>
    </location>
</feature>
<name>A0A2G8KR93_STIJA</name>
<dbReference type="EMBL" id="MRZV01000417">
    <property type="protein sequence ID" value="PIK50523.1"/>
    <property type="molecule type" value="Genomic_DNA"/>
</dbReference>
<dbReference type="AlphaFoldDB" id="A0A2G8KR93"/>
<dbReference type="SUPFAM" id="SSF48452">
    <property type="entry name" value="TPR-like"/>
    <property type="match status" value="2"/>
</dbReference>
<keyword evidence="6" id="KW-0496">Mitochondrion</keyword>
<dbReference type="Pfam" id="PF13374">
    <property type="entry name" value="TPR_10"/>
    <property type="match status" value="1"/>
</dbReference>
<keyword evidence="9" id="KW-1185">Reference proteome</keyword>
<keyword evidence="3" id="KW-0677">Repeat</keyword>
<evidence type="ECO:0000256" key="4">
    <source>
        <dbReference type="ARBA" id="ARBA00022803"/>
    </source>
</evidence>
<feature type="repeat" description="TPR" evidence="7">
    <location>
        <begin position="140"/>
        <end position="173"/>
    </location>
</feature>
<dbReference type="InterPro" id="IPR011990">
    <property type="entry name" value="TPR-like_helical_dom_sf"/>
</dbReference>
<dbReference type="GO" id="GO:0005743">
    <property type="term" value="C:mitochondrial inner membrane"/>
    <property type="evidence" value="ECO:0007669"/>
    <property type="project" value="TreeGrafter"/>
</dbReference>
<keyword evidence="4 7" id="KW-0802">TPR repeat</keyword>
<dbReference type="STRING" id="307972.A0A2G8KR93"/>
<dbReference type="InterPro" id="IPR019734">
    <property type="entry name" value="TPR_rpt"/>
</dbReference>
<evidence type="ECO:0000256" key="3">
    <source>
        <dbReference type="ARBA" id="ARBA00022737"/>
    </source>
</evidence>
<proteinExistence type="inferred from homology"/>
<keyword evidence="5" id="KW-0809">Transit peptide</keyword>
<evidence type="ECO:0000256" key="5">
    <source>
        <dbReference type="ARBA" id="ARBA00022946"/>
    </source>
</evidence>
<evidence type="ECO:0000256" key="2">
    <source>
        <dbReference type="ARBA" id="ARBA00008219"/>
    </source>
</evidence>
<comment type="subcellular location">
    <subcellularLocation>
        <location evidence="1">Mitochondrion</location>
    </subcellularLocation>
</comment>
<comment type="similarity">
    <text evidence="2">Belongs to the TTC19 family.</text>
</comment>
<dbReference type="PANTHER" id="PTHR13143:SF6">
    <property type="entry name" value="TETRATRICOPEPTIDE REPEAT PROTEIN 19, MITOCHONDRIAL"/>
    <property type="match status" value="1"/>
</dbReference>
<dbReference type="GO" id="GO:0034551">
    <property type="term" value="P:mitochondrial respiratory chain complex III assembly"/>
    <property type="evidence" value="ECO:0007669"/>
    <property type="project" value="InterPro"/>
</dbReference>
<reference evidence="8 9" key="1">
    <citation type="journal article" date="2017" name="PLoS Biol.">
        <title>The sea cucumber genome provides insights into morphological evolution and visceral regeneration.</title>
        <authorList>
            <person name="Zhang X."/>
            <person name="Sun L."/>
            <person name="Yuan J."/>
            <person name="Sun Y."/>
            <person name="Gao Y."/>
            <person name="Zhang L."/>
            <person name="Li S."/>
            <person name="Dai H."/>
            <person name="Hamel J.F."/>
            <person name="Liu C."/>
            <person name="Yu Y."/>
            <person name="Liu S."/>
            <person name="Lin W."/>
            <person name="Guo K."/>
            <person name="Jin S."/>
            <person name="Xu P."/>
            <person name="Storey K.B."/>
            <person name="Huan P."/>
            <person name="Zhang T."/>
            <person name="Zhou Y."/>
            <person name="Zhang J."/>
            <person name="Lin C."/>
            <person name="Li X."/>
            <person name="Xing L."/>
            <person name="Huo D."/>
            <person name="Sun M."/>
            <person name="Wang L."/>
            <person name="Mercier A."/>
            <person name="Li F."/>
            <person name="Yang H."/>
            <person name="Xiang J."/>
        </authorList>
    </citation>
    <scope>NUCLEOTIDE SEQUENCE [LARGE SCALE GENOMIC DNA]</scope>
    <source>
        <strain evidence="8">Shaxun</strain>
        <tissue evidence="8">Muscle</tissue>
    </source>
</reference>
<protein>
    <submittedName>
        <fullName evidence="8">Putative tetratricopeptide repeat protein 19, mitochondrial</fullName>
    </submittedName>
</protein>
<dbReference type="Gene3D" id="1.25.40.10">
    <property type="entry name" value="Tetratricopeptide repeat domain"/>
    <property type="match status" value="1"/>
</dbReference>
<comment type="caution">
    <text evidence="8">The sequence shown here is derived from an EMBL/GenBank/DDBJ whole genome shotgun (WGS) entry which is preliminary data.</text>
</comment>
<evidence type="ECO:0000256" key="6">
    <source>
        <dbReference type="ARBA" id="ARBA00023128"/>
    </source>
</evidence>
<sequence>MMANFNLKINKYLKAEQLFKETIKLLLDAGFVQHDPAVLEISLKLAGIYDLQYRYTEAEAGFQFCLSKAEEGLKIFKEKGEEDIEQEMNLYAMLGVSLDAYGKFMLKRKHYDVAEDAYIRAIKICENELADKGKPHPQTATLLNDLGTVYEQKKNYKKAMEMVCRAEKLAQDSPDNLAVILCNKASLLLRNGDREEATALFRRALRLAEKSQDDDTIIFVRIAMSKLAAPLRKTD</sequence>
<dbReference type="SMART" id="SM00028">
    <property type="entry name" value="TPR"/>
    <property type="match status" value="2"/>
</dbReference>